<reference evidence="1 2" key="1">
    <citation type="submission" date="2012-12" db="EMBL/GenBank/DDBJ databases">
        <title>Novel taxa of Listeriaceae from agricultural environments in the United States.</title>
        <authorList>
            <person name="den Bakker H.C."/>
            <person name="Allred A."/>
            <person name="Warchocki S."/>
            <person name="Wright E.M."/>
            <person name="Burrell A."/>
            <person name="Nightingale K.K."/>
            <person name="Kephart D."/>
            <person name="Wiedmann M."/>
        </authorList>
    </citation>
    <scope>NUCLEOTIDE SEQUENCE [LARGE SCALE GENOMIC DNA]</scope>
    <source>
        <strain evidence="1 2">FSL F6-1037</strain>
    </source>
</reference>
<dbReference type="SUPFAM" id="SSF52540">
    <property type="entry name" value="P-loop containing nucleoside triphosphate hydrolases"/>
    <property type="match status" value="1"/>
</dbReference>
<dbReference type="Proteomes" id="UP000019243">
    <property type="component" value="Unassembled WGS sequence"/>
</dbReference>
<gene>
    <name evidence="1" type="ORF">BCAMP_05179</name>
</gene>
<proteinExistence type="predicted"/>
<dbReference type="InterPro" id="IPR027417">
    <property type="entry name" value="P-loop_NTPase"/>
</dbReference>
<dbReference type="EMBL" id="AODH01000018">
    <property type="protein sequence ID" value="EUJ40496.1"/>
    <property type="molecule type" value="Genomic_DNA"/>
</dbReference>
<dbReference type="AlphaFoldDB" id="W7CXL2"/>
<accession>W7CXL2</accession>
<dbReference type="Gene3D" id="3.40.50.300">
    <property type="entry name" value="P-loop containing nucleotide triphosphate hydrolases"/>
    <property type="match status" value="1"/>
</dbReference>
<name>W7CXL2_9LIST</name>
<comment type="caution">
    <text evidence="1">The sequence shown here is derived from an EMBL/GenBank/DDBJ whole genome shotgun (WGS) entry which is preliminary data.</text>
</comment>
<sequence length="84" mass="9845">MTFFFEGKAFSTFTANERSDFCRDKIGFIFQEAPLISRKTVFDNIALPLKYQQIAPQEIAQRVEQWLTKLAISPLHLMMKMNVR</sequence>
<dbReference type="STRING" id="1265861.BCAMP_05179"/>
<evidence type="ECO:0000313" key="2">
    <source>
        <dbReference type="Proteomes" id="UP000019243"/>
    </source>
</evidence>
<keyword evidence="2" id="KW-1185">Reference proteome</keyword>
<evidence type="ECO:0000313" key="1">
    <source>
        <dbReference type="EMBL" id="EUJ40496.1"/>
    </source>
</evidence>
<protein>
    <submittedName>
        <fullName evidence="1">Peptide ABC transporter ATPase</fullName>
    </submittedName>
</protein>
<organism evidence="1 2">
    <name type="scientific">Brochothrix campestris FSL F6-1037</name>
    <dbReference type="NCBI Taxonomy" id="1265861"/>
    <lineage>
        <taxon>Bacteria</taxon>
        <taxon>Bacillati</taxon>
        <taxon>Bacillota</taxon>
        <taxon>Bacilli</taxon>
        <taxon>Bacillales</taxon>
        <taxon>Listeriaceae</taxon>
        <taxon>Brochothrix</taxon>
    </lineage>
</organism>